<dbReference type="SUPFAM" id="SSF52540">
    <property type="entry name" value="P-loop containing nucleoside triphosphate hydrolases"/>
    <property type="match status" value="1"/>
</dbReference>
<keyword evidence="2" id="KW-0067">ATP-binding</keyword>
<dbReference type="PROSITE" id="PS50043">
    <property type="entry name" value="HTH_LUXR_2"/>
    <property type="match status" value="1"/>
</dbReference>
<dbReference type="GO" id="GO:0005524">
    <property type="term" value="F:ATP binding"/>
    <property type="evidence" value="ECO:0007669"/>
    <property type="project" value="UniProtKB-KW"/>
</dbReference>
<keyword evidence="1" id="KW-0547">Nucleotide-binding</keyword>
<dbReference type="Gene3D" id="1.10.10.10">
    <property type="entry name" value="Winged helix-like DNA-binding domain superfamily/Winged helix DNA-binding domain"/>
    <property type="match status" value="1"/>
</dbReference>
<organism evidence="4 5">
    <name type="scientific">Mumia zhuanghuii</name>
    <dbReference type="NCBI Taxonomy" id="2585211"/>
    <lineage>
        <taxon>Bacteria</taxon>
        <taxon>Bacillati</taxon>
        <taxon>Actinomycetota</taxon>
        <taxon>Actinomycetes</taxon>
        <taxon>Propionibacteriales</taxon>
        <taxon>Nocardioidaceae</taxon>
        <taxon>Mumia</taxon>
    </lineage>
</organism>
<accession>A0A5C4MWF2</accession>
<evidence type="ECO:0000256" key="2">
    <source>
        <dbReference type="ARBA" id="ARBA00022840"/>
    </source>
</evidence>
<evidence type="ECO:0000313" key="5">
    <source>
        <dbReference type="Proteomes" id="UP000306740"/>
    </source>
</evidence>
<gene>
    <name evidence="4" type="ORF">FHE65_04725</name>
</gene>
<dbReference type="PANTHER" id="PTHR16305">
    <property type="entry name" value="TESTICULAR SOLUBLE ADENYLYL CYCLASE"/>
    <property type="match status" value="1"/>
</dbReference>
<dbReference type="Gene3D" id="3.40.50.300">
    <property type="entry name" value="P-loop containing nucleotide triphosphate hydrolases"/>
    <property type="match status" value="1"/>
</dbReference>
<dbReference type="InterPro" id="IPR016032">
    <property type="entry name" value="Sig_transdc_resp-reg_C-effctor"/>
</dbReference>
<dbReference type="GO" id="GO:0003677">
    <property type="term" value="F:DNA binding"/>
    <property type="evidence" value="ECO:0007669"/>
    <property type="project" value="InterPro"/>
</dbReference>
<dbReference type="SMART" id="SM00421">
    <property type="entry name" value="HTH_LUXR"/>
    <property type="match status" value="1"/>
</dbReference>
<evidence type="ECO:0000256" key="1">
    <source>
        <dbReference type="ARBA" id="ARBA00022741"/>
    </source>
</evidence>
<protein>
    <recommendedName>
        <fullName evidence="3">HTH luxR-type domain-containing protein</fullName>
    </recommendedName>
</protein>
<comment type="caution">
    <text evidence="4">The sequence shown here is derived from an EMBL/GenBank/DDBJ whole genome shotgun (WGS) entry which is preliminary data.</text>
</comment>
<dbReference type="PANTHER" id="PTHR16305:SF35">
    <property type="entry name" value="TRANSCRIPTIONAL ACTIVATOR DOMAIN"/>
    <property type="match status" value="1"/>
</dbReference>
<dbReference type="GO" id="GO:0005737">
    <property type="term" value="C:cytoplasm"/>
    <property type="evidence" value="ECO:0007669"/>
    <property type="project" value="TreeGrafter"/>
</dbReference>
<proteinExistence type="predicted"/>
<dbReference type="OrthoDB" id="3202170at2"/>
<dbReference type="CDD" id="cd06170">
    <property type="entry name" value="LuxR_C_like"/>
    <property type="match status" value="1"/>
</dbReference>
<dbReference type="InterPro" id="IPR027417">
    <property type="entry name" value="P-loop_NTPase"/>
</dbReference>
<dbReference type="Pfam" id="PF00196">
    <property type="entry name" value="GerE"/>
    <property type="match status" value="1"/>
</dbReference>
<evidence type="ECO:0000259" key="3">
    <source>
        <dbReference type="PROSITE" id="PS50043"/>
    </source>
</evidence>
<name>A0A5C4MWF2_9ACTN</name>
<dbReference type="PRINTS" id="PR00038">
    <property type="entry name" value="HTHLUXR"/>
</dbReference>
<dbReference type="EMBL" id="VDFR01000021">
    <property type="protein sequence ID" value="TNC49705.1"/>
    <property type="molecule type" value="Genomic_DNA"/>
</dbReference>
<feature type="domain" description="HTH luxR-type" evidence="3">
    <location>
        <begin position="857"/>
        <end position="919"/>
    </location>
</feature>
<dbReference type="InterPro" id="IPR041664">
    <property type="entry name" value="AAA_16"/>
</dbReference>
<sequence length="919" mass="98147">MLIGRDDELAVLASAVARARAGTSRTVVVAGPPGSGKSALLEASVRALAPDVIVLRASGHVAESDLPYAGLHQLLMPWAAVLASHDDARARTLSGAVAFARQEPAERLPVASALVWFLAERAAAGGPVVVVVDDAQWLDASTRQALVFAARRLDADPVAFWLGSREADGLRGVGATVELGPLSRGESLAVLRARHPGMSAVVAERIADETGGLPLALAEVPLDLLPAQRRGREPLPARLPVGPSLESLYAPRLDALTEAGRFAVLLVSWDNLSTEMTARALDAAGLSRDDLDAAERLGLVVAREDGWAPVHPSFGAAVQAAATARDLDDAHGVLAEVFRDDPVRHAAHLRHVGGSPPARVVEALVAAAEQAARQGAPAEAALAWESAAARAPTGHERSRLAALAAHAYMQARAAGPATRMLSGLVAGAPDDTTRARWATLLVMAVLWSQEEPPAELDAYARLGFALVRHSGAGTEPADPAVSAGLDLIMSLVSLGMAWGDVGRARADADRLRASVPDDQIPTLHRALLDVLDLMTGVEGAGAFLRGDWLDAVVADGSADPTLALGFAGLALAHLGELDRCVEVARRCRELAQVADGESAARLSSNAITMIVWERRSEWSRAVLELSAAERDARDHDFTGPYAHILLRHAYIRACQGREEECHALLTRGADVVEHQSPALAHSEACVRGMLLLSTSQFAAAATTLESAAALERATGGENLAYVARFPNQFEAFWHCRREHELIDVLTAYEGRAERDQHALSRAWAARCRALIADPEDVDDLFARAVRLHCEATHGFERARTQLCWGLRLRRLRRKADARQHLEAALAEFVRLGADAWTARTRSELAACGARRVSLTDTTSPLAELTPREFEVAQEVAAGRSNAEAAERLVISQRTGEYHLANVFRKLGIRDRGGLTAFFR</sequence>
<evidence type="ECO:0000313" key="4">
    <source>
        <dbReference type="EMBL" id="TNC49705.1"/>
    </source>
</evidence>
<dbReference type="SUPFAM" id="SSF46894">
    <property type="entry name" value="C-terminal effector domain of the bipartite response regulators"/>
    <property type="match status" value="1"/>
</dbReference>
<dbReference type="GO" id="GO:0006355">
    <property type="term" value="P:regulation of DNA-templated transcription"/>
    <property type="evidence" value="ECO:0007669"/>
    <property type="project" value="InterPro"/>
</dbReference>
<dbReference type="AlphaFoldDB" id="A0A5C4MWF2"/>
<dbReference type="InterPro" id="IPR036388">
    <property type="entry name" value="WH-like_DNA-bd_sf"/>
</dbReference>
<dbReference type="Pfam" id="PF13191">
    <property type="entry name" value="AAA_16"/>
    <property type="match status" value="1"/>
</dbReference>
<dbReference type="GO" id="GO:0004016">
    <property type="term" value="F:adenylate cyclase activity"/>
    <property type="evidence" value="ECO:0007669"/>
    <property type="project" value="TreeGrafter"/>
</dbReference>
<dbReference type="RefSeq" id="WP_139105394.1">
    <property type="nucleotide sequence ID" value="NZ_VDFR01000021.1"/>
</dbReference>
<reference evidence="4 5" key="1">
    <citation type="submission" date="2019-05" db="EMBL/GenBank/DDBJ databases">
        <title>Mumia sp. nov., isolated from the intestinal contents of plateau pika (Ochotona curzoniae) in the Qinghai-Tibet plateau of China.</title>
        <authorList>
            <person name="Tian Z."/>
        </authorList>
    </citation>
    <scope>NUCLEOTIDE SEQUENCE [LARGE SCALE GENOMIC DNA]</scope>
    <source>
        <strain evidence="5">527</strain>
    </source>
</reference>
<dbReference type="Proteomes" id="UP000306740">
    <property type="component" value="Unassembled WGS sequence"/>
</dbReference>
<dbReference type="InterPro" id="IPR000792">
    <property type="entry name" value="Tscrpt_reg_LuxR_C"/>
</dbReference>